<dbReference type="AlphaFoldDB" id="A0A5B1LZ95"/>
<feature type="domain" description="Luciferase-like" evidence="2">
    <location>
        <begin position="16"/>
        <end position="301"/>
    </location>
</feature>
<evidence type="ECO:0000259" key="2">
    <source>
        <dbReference type="Pfam" id="PF00296"/>
    </source>
</evidence>
<dbReference type="InterPro" id="IPR011251">
    <property type="entry name" value="Luciferase-like_dom"/>
</dbReference>
<dbReference type="SUPFAM" id="SSF51679">
    <property type="entry name" value="Bacterial luciferase-like"/>
    <property type="match status" value="1"/>
</dbReference>
<dbReference type="InterPro" id="IPR050564">
    <property type="entry name" value="F420-G6PD/mer"/>
</dbReference>
<dbReference type="Pfam" id="PF00296">
    <property type="entry name" value="Bac_luciferase"/>
    <property type="match status" value="1"/>
</dbReference>
<dbReference type="EMBL" id="VUJW01000010">
    <property type="protein sequence ID" value="KAA1425794.1"/>
    <property type="molecule type" value="Genomic_DNA"/>
</dbReference>
<dbReference type="InterPro" id="IPR036661">
    <property type="entry name" value="Luciferase-like_sf"/>
</dbReference>
<name>A0A5B1LZ95_9ACTN</name>
<reference evidence="3 4" key="2">
    <citation type="submission" date="2019-09" db="EMBL/GenBank/DDBJ databases">
        <authorList>
            <person name="Jin C."/>
        </authorList>
    </citation>
    <scope>NUCLEOTIDE SEQUENCE [LARGE SCALE GENOMIC DNA]</scope>
    <source>
        <strain evidence="3 4">BN140041</strain>
    </source>
</reference>
<dbReference type="RefSeq" id="WP_149751421.1">
    <property type="nucleotide sequence ID" value="NZ_VUJW01000010.1"/>
</dbReference>
<dbReference type="PANTHER" id="PTHR43244:SF1">
    <property type="entry name" value="5,10-METHYLENETETRAHYDROMETHANOPTERIN REDUCTASE"/>
    <property type="match status" value="1"/>
</dbReference>
<protein>
    <submittedName>
        <fullName evidence="3">LLM class flavin-dependent oxidoreductase</fullName>
    </submittedName>
</protein>
<dbReference type="PANTHER" id="PTHR43244">
    <property type="match status" value="1"/>
</dbReference>
<dbReference type="CDD" id="cd01097">
    <property type="entry name" value="Tetrahydromethanopterin_reductase"/>
    <property type="match status" value="1"/>
</dbReference>
<sequence length="328" mass="34930">MVEHHQVGIVFGSLTPPEDLPAGAALAEELGFGELWFSEDCFFTGGMSGLTQLLSSTSRIPAGLGLASAMTRHPAVLAMELAGIARLYPGRTRATIGLGNRHWLEQMGLLPDRPLSTVVETVDVVRRLLAGDAVDTETRQHRFRDIRLSFPPAVPPELWVGAVNARALARAGAVADGVLLSVLSSPAYVRWATSLVAKGAREADRPRPRVTAFALAAIDDDAGRALDAVRDAVGFFVGAEAQTALVTRSPLAEEIARHLSADPDAAGGVRPADHWVRELAVTGDPGTVTARIDELLDAGADSVGLWLFPPQDLGEVMRRLAREIGRVH</sequence>
<evidence type="ECO:0000313" key="4">
    <source>
        <dbReference type="Proteomes" id="UP000324351"/>
    </source>
</evidence>
<dbReference type="GO" id="GO:0016705">
    <property type="term" value="F:oxidoreductase activity, acting on paired donors, with incorporation or reduction of molecular oxygen"/>
    <property type="evidence" value="ECO:0007669"/>
    <property type="project" value="InterPro"/>
</dbReference>
<evidence type="ECO:0000313" key="3">
    <source>
        <dbReference type="EMBL" id="KAA1425794.1"/>
    </source>
</evidence>
<proteinExistence type="predicted"/>
<organism evidence="3 4">
    <name type="scientific">Nocardioides antri</name>
    <dbReference type="NCBI Taxonomy" id="2607659"/>
    <lineage>
        <taxon>Bacteria</taxon>
        <taxon>Bacillati</taxon>
        <taxon>Actinomycetota</taxon>
        <taxon>Actinomycetes</taxon>
        <taxon>Propionibacteriales</taxon>
        <taxon>Nocardioidaceae</taxon>
        <taxon>Nocardioides</taxon>
    </lineage>
</organism>
<comment type="caution">
    <text evidence="3">The sequence shown here is derived from an EMBL/GenBank/DDBJ whole genome shotgun (WGS) entry which is preliminary data.</text>
</comment>
<reference evidence="3 4" key="1">
    <citation type="submission" date="2019-09" db="EMBL/GenBank/DDBJ databases">
        <title>Nocardioides panacisoli sp. nov., isolated from the soil of a ginseng field.</title>
        <authorList>
            <person name="Cho C."/>
        </authorList>
    </citation>
    <scope>NUCLEOTIDE SEQUENCE [LARGE SCALE GENOMIC DNA]</scope>
    <source>
        <strain evidence="3 4">BN140041</strain>
    </source>
</reference>
<gene>
    <name evidence="3" type="ORF">F0U47_15660</name>
</gene>
<keyword evidence="1" id="KW-0560">Oxidoreductase</keyword>
<evidence type="ECO:0000256" key="1">
    <source>
        <dbReference type="ARBA" id="ARBA00023002"/>
    </source>
</evidence>
<dbReference type="Gene3D" id="3.20.20.30">
    <property type="entry name" value="Luciferase-like domain"/>
    <property type="match status" value="1"/>
</dbReference>
<keyword evidence="4" id="KW-1185">Reference proteome</keyword>
<dbReference type="Proteomes" id="UP000324351">
    <property type="component" value="Unassembled WGS sequence"/>
</dbReference>
<accession>A0A5B1LZ95</accession>